<dbReference type="AlphaFoldDB" id="A0AAN7UHS5"/>
<dbReference type="EMBL" id="JAVFKY010000001">
    <property type="protein sequence ID" value="KAK5582033.1"/>
    <property type="molecule type" value="Genomic_DNA"/>
</dbReference>
<dbReference type="PANTHER" id="PTHR23308">
    <property type="entry name" value="NUCLEAR INHIBITOR OF PROTEIN PHOSPHATASE-1"/>
    <property type="match status" value="1"/>
</dbReference>
<feature type="compositionally biased region" description="Basic and acidic residues" evidence="1">
    <location>
        <begin position="166"/>
        <end position="184"/>
    </location>
</feature>
<evidence type="ECO:0000313" key="4">
    <source>
        <dbReference type="Proteomes" id="UP001344447"/>
    </source>
</evidence>
<dbReference type="Pfam" id="PF00498">
    <property type="entry name" value="FHA"/>
    <property type="match status" value="1"/>
</dbReference>
<gene>
    <name evidence="3" type="ORF">RB653_003615</name>
</gene>
<feature type="domain" description="FHA" evidence="2">
    <location>
        <begin position="248"/>
        <end position="300"/>
    </location>
</feature>
<feature type="region of interest" description="Disordered" evidence="1">
    <location>
        <begin position="166"/>
        <end position="221"/>
    </location>
</feature>
<feature type="compositionally biased region" description="Basic and acidic residues" evidence="1">
    <location>
        <begin position="66"/>
        <end position="76"/>
    </location>
</feature>
<reference evidence="3 4" key="1">
    <citation type="submission" date="2023-11" db="EMBL/GenBank/DDBJ databases">
        <title>Dfirmibasis_genome.</title>
        <authorList>
            <person name="Edelbroek B."/>
            <person name="Kjellin J."/>
            <person name="Jerlstrom-Hultqvist J."/>
            <person name="Soderbom F."/>
        </authorList>
    </citation>
    <scope>NUCLEOTIDE SEQUENCE [LARGE SCALE GENOMIC DNA]</scope>
    <source>
        <strain evidence="3 4">TNS-C-14</strain>
    </source>
</reference>
<sequence>MSDDDDNNAFEEIRKLQNARKNKVKLYDDDDDDDKDDKYDRTISTSKQKSSKKSKRSYNDEEDDNSERLSLKREFESYSAPKHILETVPIDDDYDPLKSYRAPTVAEQENEYRSRWRKRGLSPPRDYDPFTGKGEVMGRTYRDIMMENQLAKEEKDILQKIEKKKKEEQELEKQRKRQEEYDNKHNKKHKFDNGSGKSDKNKSSNGGDITPPYRSSSNSSSSSKWYYKVFKNGEVIEDFKEIKVDDILTFGRDSSRNKILLEHPSCSSVHASLSLGQSNKRPILLDLNSTNQTFLNGKEVTPRKPLDLYEGDKIKFGASTREYIIYKR</sequence>
<comment type="caution">
    <text evidence="3">The sequence shown here is derived from an EMBL/GenBank/DDBJ whole genome shotgun (WGS) entry which is preliminary data.</text>
</comment>
<proteinExistence type="predicted"/>
<dbReference type="InterPro" id="IPR050923">
    <property type="entry name" value="Cell_Proc_Reg/RNA_Proc"/>
</dbReference>
<organism evidence="3 4">
    <name type="scientific">Dictyostelium firmibasis</name>
    <dbReference type="NCBI Taxonomy" id="79012"/>
    <lineage>
        <taxon>Eukaryota</taxon>
        <taxon>Amoebozoa</taxon>
        <taxon>Evosea</taxon>
        <taxon>Eumycetozoa</taxon>
        <taxon>Dictyostelia</taxon>
        <taxon>Dictyosteliales</taxon>
        <taxon>Dictyosteliaceae</taxon>
        <taxon>Dictyostelium</taxon>
    </lineage>
</organism>
<dbReference type="Gene3D" id="2.60.200.20">
    <property type="match status" value="1"/>
</dbReference>
<dbReference type="SUPFAM" id="SSF49879">
    <property type="entry name" value="SMAD/FHA domain"/>
    <property type="match status" value="1"/>
</dbReference>
<feature type="region of interest" description="Disordered" evidence="1">
    <location>
        <begin position="18"/>
        <end position="80"/>
    </location>
</feature>
<feature type="region of interest" description="Disordered" evidence="1">
    <location>
        <begin position="101"/>
        <end position="135"/>
    </location>
</feature>
<evidence type="ECO:0000259" key="2">
    <source>
        <dbReference type="PROSITE" id="PS50006"/>
    </source>
</evidence>
<evidence type="ECO:0000313" key="3">
    <source>
        <dbReference type="EMBL" id="KAK5582033.1"/>
    </source>
</evidence>
<accession>A0AAN7UHS5</accession>
<dbReference type="InterPro" id="IPR000253">
    <property type="entry name" value="FHA_dom"/>
</dbReference>
<name>A0AAN7UHS5_9MYCE</name>
<dbReference type="Proteomes" id="UP001344447">
    <property type="component" value="Unassembled WGS sequence"/>
</dbReference>
<dbReference type="SMART" id="SM00240">
    <property type="entry name" value="FHA"/>
    <property type="match status" value="1"/>
</dbReference>
<keyword evidence="4" id="KW-1185">Reference proteome</keyword>
<protein>
    <recommendedName>
        <fullName evidence="2">FHA domain-containing protein</fullName>
    </recommendedName>
</protein>
<dbReference type="PROSITE" id="PS50006">
    <property type="entry name" value="FHA_DOMAIN"/>
    <property type="match status" value="1"/>
</dbReference>
<dbReference type="InterPro" id="IPR008984">
    <property type="entry name" value="SMAD_FHA_dom_sf"/>
</dbReference>
<evidence type="ECO:0000256" key="1">
    <source>
        <dbReference type="SAM" id="MobiDB-lite"/>
    </source>
</evidence>